<dbReference type="EMBL" id="ACEA01000040">
    <property type="protein sequence ID" value="EEG23447.1"/>
    <property type="molecule type" value="Genomic_DNA"/>
</dbReference>
<accession>C0DWZ4</accession>
<dbReference type="HOGENOM" id="CLU_2632481_0_0_4"/>
<name>C0DWZ4_EIKCO</name>
<proteinExistence type="predicted"/>
<organism evidence="1 2">
    <name type="scientific">Eikenella corrodens ATCC 23834</name>
    <dbReference type="NCBI Taxonomy" id="546274"/>
    <lineage>
        <taxon>Bacteria</taxon>
        <taxon>Pseudomonadati</taxon>
        <taxon>Pseudomonadota</taxon>
        <taxon>Betaproteobacteria</taxon>
        <taxon>Neisseriales</taxon>
        <taxon>Neisseriaceae</taxon>
        <taxon>Eikenella</taxon>
    </lineage>
</organism>
<evidence type="ECO:0000313" key="2">
    <source>
        <dbReference type="Proteomes" id="UP000005837"/>
    </source>
</evidence>
<evidence type="ECO:0000313" key="1">
    <source>
        <dbReference type="EMBL" id="EEG23447.1"/>
    </source>
</evidence>
<sequence length="77" mass="8789">MVCLENFMQLAKSGEAVGRARAVRRSNALGRSKIHKISLLRVPRYKGIFQIAFFSIKNSRFRLPETAVVLSALLIWR</sequence>
<gene>
    <name evidence="1" type="ORF">EIKCOROL_01897</name>
</gene>
<comment type="caution">
    <text evidence="1">The sequence shown here is derived from an EMBL/GenBank/DDBJ whole genome shotgun (WGS) entry which is preliminary data.</text>
</comment>
<dbReference type="AlphaFoldDB" id="C0DWZ4"/>
<dbReference type="Proteomes" id="UP000005837">
    <property type="component" value="Unassembled WGS sequence"/>
</dbReference>
<protein>
    <submittedName>
        <fullName evidence="1">Uncharacterized protein</fullName>
    </submittedName>
</protein>
<reference evidence="1 2" key="1">
    <citation type="submission" date="2009-01" db="EMBL/GenBank/DDBJ databases">
        <authorList>
            <person name="Fulton L."/>
            <person name="Clifton S."/>
            <person name="Chinwalla A.T."/>
            <person name="Mitreva M."/>
            <person name="Sodergren E."/>
            <person name="Weinstock G."/>
            <person name="Clifton S."/>
            <person name="Dooling D.J."/>
            <person name="Fulton B."/>
            <person name="Minx P."/>
            <person name="Pepin K.H."/>
            <person name="Johnson M."/>
            <person name="Bhonagiri V."/>
            <person name="Nash W.E."/>
            <person name="Mardis E.R."/>
            <person name="Wilson R.K."/>
        </authorList>
    </citation>
    <scope>NUCLEOTIDE SEQUENCE [LARGE SCALE GENOMIC DNA]</scope>
    <source>
        <strain evidence="1 2">ATCC 23834</strain>
    </source>
</reference>